<evidence type="ECO:0000259" key="3">
    <source>
        <dbReference type="PROSITE" id="PS50060"/>
    </source>
</evidence>
<protein>
    <submittedName>
        <fullName evidence="4">MAM and LDL-receptor class A domain-containing protein 1</fullName>
    </submittedName>
</protein>
<dbReference type="InterPro" id="IPR000998">
    <property type="entry name" value="MAM_dom"/>
</dbReference>
<dbReference type="SMART" id="SM00137">
    <property type="entry name" value="MAM"/>
    <property type="match status" value="1"/>
</dbReference>
<dbReference type="Gene3D" id="2.60.120.200">
    <property type="match status" value="1"/>
</dbReference>
<evidence type="ECO:0000256" key="1">
    <source>
        <dbReference type="ARBA" id="ARBA00022737"/>
    </source>
</evidence>
<dbReference type="PROSITE" id="PS00740">
    <property type="entry name" value="MAM_1"/>
    <property type="match status" value="1"/>
</dbReference>
<keyword evidence="1" id="KW-0677">Repeat</keyword>
<dbReference type="CDD" id="cd06263">
    <property type="entry name" value="MAM"/>
    <property type="match status" value="1"/>
</dbReference>
<dbReference type="PANTHER" id="PTHR23282">
    <property type="entry name" value="APICAL ENDOSOMAL GLYCOPROTEIN PRECURSOR"/>
    <property type="match status" value="1"/>
</dbReference>
<feature type="signal peptide" evidence="2">
    <location>
        <begin position="1"/>
        <end position="22"/>
    </location>
</feature>
<feature type="domain" description="MAM" evidence="3">
    <location>
        <begin position="351"/>
        <end position="508"/>
    </location>
</feature>
<accession>A0A6J8B410</accession>
<keyword evidence="4" id="KW-0675">Receptor</keyword>
<gene>
    <name evidence="4" type="ORF">MCOR_13649</name>
</gene>
<dbReference type="OrthoDB" id="412155at2759"/>
<dbReference type="AlphaFoldDB" id="A0A6J8B410"/>
<dbReference type="PROSITE" id="PS50060">
    <property type="entry name" value="MAM_2"/>
    <property type="match status" value="1"/>
</dbReference>
<reference evidence="4 5" key="1">
    <citation type="submission" date="2020-06" db="EMBL/GenBank/DDBJ databases">
        <authorList>
            <person name="Li R."/>
            <person name="Bekaert M."/>
        </authorList>
    </citation>
    <scope>NUCLEOTIDE SEQUENCE [LARGE SCALE GENOMIC DNA]</scope>
    <source>
        <strain evidence="5">wild</strain>
    </source>
</reference>
<dbReference type="SUPFAM" id="SSF49899">
    <property type="entry name" value="Concanavalin A-like lectins/glucanases"/>
    <property type="match status" value="1"/>
</dbReference>
<keyword evidence="5" id="KW-1185">Reference proteome</keyword>
<dbReference type="Pfam" id="PF00629">
    <property type="entry name" value="MAM"/>
    <property type="match status" value="1"/>
</dbReference>
<dbReference type="EMBL" id="CACVKT020002309">
    <property type="protein sequence ID" value="CAC5377329.1"/>
    <property type="molecule type" value="Genomic_DNA"/>
</dbReference>
<dbReference type="Proteomes" id="UP000507470">
    <property type="component" value="Unassembled WGS sequence"/>
</dbReference>
<proteinExistence type="predicted"/>
<evidence type="ECO:0000256" key="2">
    <source>
        <dbReference type="SAM" id="SignalP"/>
    </source>
</evidence>
<sequence>MLSFQTTYCVVFLFINLSATNGGLTCLSCKHVVQPGDCFKVTTCGEHEKCAALSGLSQVVRPSPGGNSMTLPPSVIGKRQDKANMTQLPIMSRHTLPPSIIGKRQDPDGETTLCQHCCNSSTICNTGGYCGSLSLNKPGPICYSLYRQWRKCVYTQWKRDTDDGNGQVCEECCEDHLCNNVCTNYVNWNAPFTKPANNITSIEPTTSSLELTSMKTGATTTRMTEMSTLEIKTTSLPTTETSTTKIPTTEIPTTKIPTTEIPTTKIPTTKTTTLLTTEIPTTKIPTTTTTTLPTTTLDPVVIVNCYLITDPVVIVNCYLITDPVVIVNCYLITDPVVMINCDLISDPVVMVNCNFESGLCNWHQDKMDDGDWRIHSGPTATDNTGPKSDHTLRTVKGHYLYLEASDMNYQNFVRLLSNDIVWPQKTCLTFWYHMFGHFIASLSVYTKDSHGNLQKLWSQSGNHGNNWLPAKINLPNTPGQIVIEGYRGADIHGDIAVDDIKLVRNCNP</sequence>
<dbReference type="InterPro" id="IPR051560">
    <property type="entry name" value="MAM_domain-containing"/>
</dbReference>
<evidence type="ECO:0000313" key="4">
    <source>
        <dbReference type="EMBL" id="CAC5377329.1"/>
    </source>
</evidence>
<evidence type="ECO:0000313" key="5">
    <source>
        <dbReference type="Proteomes" id="UP000507470"/>
    </source>
</evidence>
<organism evidence="4 5">
    <name type="scientific">Mytilus coruscus</name>
    <name type="common">Sea mussel</name>
    <dbReference type="NCBI Taxonomy" id="42192"/>
    <lineage>
        <taxon>Eukaryota</taxon>
        <taxon>Metazoa</taxon>
        <taxon>Spiralia</taxon>
        <taxon>Lophotrochozoa</taxon>
        <taxon>Mollusca</taxon>
        <taxon>Bivalvia</taxon>
        <taxon>Autobranchia</taxon>
        <taxon>Pteriomorphia</taxon>
        <taxon>Mytilida</taxon>
        <taxon>Mytiloidea</taxon>
        <taxon>Mytilidae</taxon>
        <taxon>Mytilinae</taxon>
        <taxon>Mytilus</taxon>
    </lineage>
</organism>
<keyword evidence="2" id="KW-0732">Signal</keyword>
<dbReference type="PANTHER" id="PTHR23282:SF101">
    <property type="entry name" value="MAM DOMAIN-CONTAINING PROTEIN"/>
    <property type="match status" value="1"/>
</dbReference>
<dbReference type="InterPro" id="IPR013320">
    <property type="entry name" value="ConA-like_dom_sf"/>
</dbReference>
<dbReference type="FunFam" id="2.60.120.200:FF:000128">
    <property type="entry name" value="enteropeptidase isoform X2"/>
    <property type="match status" value="1"/>
</dbReference>
<dbReference type="GO" id="GO:0016020">
    <property type="term" value="C:membrane"/>
    <property type="evidence" value="ECO:0007669"/>
    <property type="project" value="InterPro"/>
</dbReference>
<feature type="chain" id="PRO_5026737354" evidence="2">
    <location>
        <begin position="23"/>
        <end position="508"/>
    </location>
</feature>
<name>A0A6J8B410_MYTCO</name>